<name>A0ABX2Q8H3_9BACT</name>
<accession>A0ABX2Q8H3</accession>
<comment type="caution">
    <text evidence="1">The sequence shown here is derived from an EMBL/GenBank/DDBJ whole genome shotgun (WGS) entry which is preliminary data.</text>
</comment>
<keyword evidence="2" id="KW-1185">Reference proteome</keyword>
<gene>
    <name evidence="1" type="ORF">HW556_16975</name>
</gene>
<dbReference type="EMBL" id="JABKAV010000088">
    <property type="protein sequence ID" value="NVO86580.1"/>
    <property type="molecule type" value="Genomic_DNA"/>
</dbReference>
<reference evidence="1 2" key="1">
    <citation type="submission" date="2020-05" db="EMBL/GenBank/DDBJ databases">
        <title>Hymenobacter terrestris sp. nov. and Hymenobacter lapidiphilus sp. nov., isolated from regoliths in Antarctica.</title>
        <authorList>
            <person name="Sedlacek I."/>
            <person name="Pantucek R."/>
            <person name="Zeman M."/>
            <person name="Holochova P."/>
            <person name="Kralova S."/>
            <person name="Stankova E."/>
            <person name="Sedo O."/>
            <person name="Micenkova L."/>
            <person name="Svec P."/>
            <person name="Gupta V."/>
            <person name="Sood U."/>
            <person name="Korpole U.S."/>
            <person name="Lal R."/>
        </authorList>
    </citation>
    <scope>NUCLEOTIDE SEQUENCE [LARGE SCALE GENOMIC DNA]</scope>
    <source>
        <strain evidence="1 2">P5252</strain>
    </source>
</reference>
<sequence>MTMMPASVRRRCKSSNCLNCTVAHLGSGGLGGGGGHQAAPPIIGAEYFGVAIWGFEVENVLMKNMALHSGLVKCIEVRLEAEQDAQRMEFQKLRETRAAGRRVIEAENQKRIAVVRTEAERVRQLNQA</sequence>
<dbReference type="Proteomes" id="UP000626554">
    <property type="component" value="Unassembled WGS sequence"/>
</dbReference>
<dbReference type="RefSeq" id="WP_176901306.1">
    <property type="nucleotide sequence ID" value="NZ_JABKAV010000088.1"/>
</dbReference>
<protein>
    <submittedName>
        <fullName evidence="1">Uncharacterized protein</fullName>
    </submittedName>
</protein>
<evidence type="ECO:0000313" key="1">
    <source>
        <dbReference type="EMBL" id="NVO86580.1"/>
    </source>
</evidence>
<evidence type="ECO:0000313" key="2">
    <source>
        <dbReference type="Proteomes" id="UP000626554"/>
    </source>
</evidence>
<proteinExistence type="predicted"/>
<organism evidence="1 2">
    <name type="scientific">Hymenobacter terrestris</name>
    <dbReference type="NCBI Taxonomy" id="2748310"/>
    <lineage>
        <taxon>Bacteria</taxon>
        <taxon>Pseudomonadati</taxon>
        <taxon>Bacteroidota</taxon>
        <taxon>Cytophagia</taxon>
        <taxon>Cytophagales</taxon>
        <taxon>Hymenobacteraceae</taxon>
        <taxon>Hymenobacter</taxon>
    </lineage>
</organism>